<name>A0A5C6ZVE1_9FLAO</name>
<dbReference type="OrthoDB" id="798298at2"/>
<keyword evidence="2" id="KW-0808">Transferase</keyword>
<evidence type="ECO:0000313" key="2">
    <source>
        <dbReference type="EMBL" id="TXD92849.1"/>
    </source>
</evidence>
<evidence type="ECO:0000259" key="1">
    <source>
        <dbReference type="Pfam" id="PF00534"/>
    </source>
</evidence>
<sequence length="359" mass="41114">MKILIIIGSFKMGGAERMSINTGEELMQLGHDVHYIIQQPIFEIPHDIPSEKITVLRKSEDIGAYKILKALFLGIYKETKRINPEITIGFSRFSSFLANFSFNSNIIARLDAYPYRMNRKQRIWADFIIYSPFVKKIVLPSSDMIEAMNEKRPYGIKKYILIPNSIDVYSILEKAEDPCSYNFEYISAMGRFSPQKNFELLINAYSESEIRNRFKLIIIGDGAYRTKLERLVKMKGLSDNIIFTGKLKNPFPIIKNSYFFVNPSKFESFGNVILEALLLGKPVIATNCNYGPADMIQNGENGALIADNDVGELKAKLDEWYNNENMVKRLSNNAHNSALNFNRPAVGRKWDKLITEVSR</sequence>
<dbReference type="EMBL" id="VORY01000016">
    <property type="protein sequence ID" value="TXD92849.1"/>
    <property type="molecule type" value="Genomic_DNA"/>
</dbReference>
<gene>
    <name evidence="2" type="ORF">ES724_12235</name>
</gene>
<keyword evidence="3" id="KW-1185">Reference proteome</keyword>
<dbReference type="PANTHER" id="PTHR12526">
    <property type="entry name" value="GLYCOSYLTRANSFERASE"/>
    <property type="match status" value="1"/>
</dbReference>
<dbReference type="GO" id="GO:0016757">
    <property type="term" value="F:glycosyltransferase activity"/>
    <property type="evidence" value="ECO:0007669"/>
    <property type="project" value="InterPro"/>
</dbReference>
<evidence type="ECO:0000313" key="3">
    <source>
        <dbReference type="Proteomes" id="UP000321367"/>
    </source>
</evidence>
<dbReference type="Pfam" id="PF00534">
    <property type="entry name" value="Glycos_transf_1"/>
    <property type="match status" value="1"/>
</dbReference>
<dbReference type="SUPFAM" id="SSF53756">
    <property type="entry name" value="UDP-Glycosyltransferase/glycogen phosphorylase"/>
    <property type="match status" value="1"/>
</dbReference>
<accession>A0A5C6ZVE1</accession>
<proteinExistence type="predicted"/>
<protein>
    <submittedName>
        <fullName evidence="2">Glycosyltransferase</fullName>
    </submittedName>
</protein>
<dbReference type="Gene3D" id="3.40.50.2000">
    <property type="entry name" value="Glycogen Phosphorylase B"/>
    <property type="match status" value="2"/>
</dbReference>
<reference evidence="2 3" key="1">
    <citation type="submission" date="2019-08" db="EMBL/GenBank/DDBJ databases">
        <title>Genome sequence of Gillisia hiemivivida IC154 (type strain).</title>
        <authorList>
            <person name="Bowman J.P."/>
        </authorList>
    </citation>
    <scope>NUCLEOTIDE SEQUENCE [LARGE SCALE GENOMIC DNA]</scope>
    <source>
        <strain evidence="2 3">IC154</strain>
    </source>
</reference>
<dbReference type="CDD" id="cd03811">
    <property type="entry name" value="GT4_GT28_WabH-like"/>
    <property type="match status" value="1"/>
</dbReference>
<dbReference type="AlphaFoldDB" id="A0A5C6ZVE1"/>
<dbReference type="RefSeq" id="WP_146933323.1">
    <property type="nucleotide sequence ID" value="NZ_CBCSHZ010000015.1"/>
</dbReference>
<feature type="domain" description="Glycosyl transferase family 1" evidence="1">
    <location>
        <begin position="185"/>
        <end position="335"/>
    </location>
</feature>
<organism evidence="2 3">
    <name type="scientific">Gillisia hiemivivida</name>
    <dbReference type="NCBI Taxonomy" id="291190"/>
    <lineage>
        <taxon>Bacteria</taxon>
        <taxon>Pseudomonadati</taxon>
        <taxon>Bacteroidota</taxon>
        <taxon>Flavobacteriia</taxon>
        <taxon>Flavobacteriales</taxon>
        <taxon>Flavobacteriaceae</taxon>
        <taxon>Gillisia</taxon>
    </lineage>
</organism>
<dbReference type="Proteomes" id="UP000321367">
    <property type="component" value="Unassembled WGS sequence"/>
</dbReference>
<comment type="caution">
    <text evidence="2">The sequence shown here is derived from an EMBL/GenBank/DDBJ whole genome shotgun (WGS) entry which is preliminary data.</text>
</comment>
<dbReference type="InterPro" id="IPR001296">
    <property type="entry name" value="Glyco_trans_1"/>
</dbReference>